<gene>
    <name evidence="5" type="ORF">NTA49_16755</name>
</gene>
<dbReference type="EC" id="2.4.-.-" evidence="5"/>
<evidence type="ECO:0000256" key="3">
    <source>
        <dbReference type="ARBA" id="ARBA00022679"/>
    </source>
</evidence>
<keyword evidence="2 5" id="KW-0328">Glycosyltransferase</keyword>
<name>A0ABT1Z4Y1_9RHOB</name>
<sequence>MTRPPVSVVIVSRGRPDALCLCLTGCMQLHYDPFEIVVVADPAGVAATQALPFADRIKIVGFDAANISAARNAGIDAAAGDIVAFVDDDAVPEPTWLLHLVAAMQQHDTVVAGGFVRGRNGISYQWQGRTLNAVGDASDLPIAGTEPIVVHPGPDRCAKTEGTNMAVRRDVLVSLGGFDPAYHYYLDETDLNMLLGQAGYPCAIVPLAQVHHGFAANTRRRADRVPTDLFDIGASWAVFERKFIPQGQHREHWQRIRISERNRALRLMVSGHIEPRAVTQLLSRLDQGYDAGMAREPGTGSLAETPGAPFLRIEPGAKPCRFIATRRIGAAEARAKARQRVKDGETVTVLVFIEN</sequence>
<evidence type="ECO:0000256" key="2">
    <source>
        <dbReference type="ARBA" id="ARBA00022676"/>
    </source>
</evidence>
<protein>
    <submittedName>
        <fullName evidence="5">Glycosyltransferase</fullName>
        <ecNumber evidence="5">2.4.-.-</ecNumber>
    </submittedName>
</protein>
<dbReference type="Gene3D" id="3.90.550.10">
    <property type="entry name" value="Spore Coat Polysaccharide Biosynthesis Protein SpsA, Chain A"/>
    <property type="match status" value="1"/>
</dbReference>
<keyword evidence="6" id="KW-1185">Reference proteome</keyword>
<dbReference type="GO" id="GO:0016757">
    <property type="term" value="F:glycosyltransferase activity"/>
    <property type="evidence" value="ECO:0007669"/>
    <property type="project" value="UniProtKB-KW"/>
</dbReference>
<dbReference type="SUPFAM" id="SSF53448">
    <property type="entry name" value="Nucleotide-diphospho-sugar transferases"/>
    <property type="match status" value="1"/>
</dbReference>
<dbReference type="PANTHER" id="PTHR43179">
    <property type="entry name" value="RHAMNOSYLTRANSFERASE WBBL"/>
    <property type="match status" value="1"/>
</dbReference>
<dbReference type="InterPro" id="IPR001173">
    <property type="entry name" value="Glyco_trans_2-like"/>
</dbReference>
<dbReference type="InterPro" id="IPR029044">
    <property type="entry name" value="Nucleotide-diphossugar_trans"/>
</dbReference>
<proteinExistence type="inferred from homology"/>
<dbReference type="Pfam" id="PF00535">
    <property type="entry name" value="Glycos_transf_2"/>
    <property type="match status" value="1"/>
</dbReference>
<dbReference type="EMBL" id="JANKJG010000017">
    <property type="protein sequence ID" value="MCR8828191.1"/>
    <property type="molecule type" value="Genomic_DNA"/>
</dbReference>
<evidence type="ECO:0000313" key="5">
    <source>
        <dbReference type="EMBL" id="MCR8828191.1"/>
    </source>
</evidence>
<evidence type="ECO:0000256" key="1">
    <source>
        <dbReference type="ARBA" id="ARBA00006739"/>
    </source>
</evidence>
<evidence type="ECO:0000313" key="6">
    <source>
        <dbReference type="Proteomes" id="UP001165396"/>
    </source>
</evidence>
<accession>A0ABT1Z4Y1</accession>
<dbReference type="PANTHER" id="PTHR43179:SF12">
    <property type="entry name" value="GALACTOFURANOSYLTRANSFERASE GLFT2"/>
    <property type="match status" value="1"/>
</dbReference>
<comment type="similarity">
    <text evidence="1">Belongs to the glycosyltransferase 2 family.</text>
</comment>
<feature type="domain" description="Glycosyltransferase 2-like" evidence="4">
    <location>
        <begin position="7"/>
        <end position="131"/>
    </location>
</feature>
<comment type="caution">
    <text evidence="5">The sequence shown here is derived from an EMBL/GenBank/DDBJ whole genome shotgun (WGS) entry which is preliminary data.</text>
</comment>
<dbReference type="RefSeq" id="WP_258295962.1">
    <property type="nucleotide sequence ID" value="NZ_JANKJG010000017.1"/>
</dbReference>
<keyword evidence="3 5" id="KW-0808">Transferase</keyword>
<organism evidence="5 6">
    <name type="scientific">Pseudosulfitobacter koreensis</name>
    <dbReference type="NCBI Taxonomy" id="2968472"/>
    <lineage>
        <taxon>Bacteria</taxon>
        <taxon>Pseudomonadati</taxon>
        <taxon>Pseudomonadota</taxon>
        <taxon>Alphaproteobacteria</taxon>
        <taxon>Rhodobacterales</taxon>
        <taxon>Roseobacteraceae</taxon>
        <taxon>Pseudosulfitobacter</taxon>
    </lineage>
</organism>
<reference evidence="5" key="1">
    <citation type="submission" date="2022-07" db="EMBL/GenBank/DDBJ databases">
        <title>Pseudosulfitobacter sp. strain AP-MA-4, whole genome sequence.</title>
        <authorList>
            <person name="Jiang Y."/>
        </authorList>
    </citation>
    <scope>NUCLEOTIDE SEQUENCE</scope>
    <source>
        <strain evidence="5">AP-MA-4</strain>
    </source>
</reference>
<evidence type="ECO:0000259" key="4">
    <source>
        <dbReference type="Pfam" id="PF00535"/>
    </source>
</evidence>
<dbReference type="Proteomes" id="UP001165396">
    <property type="component" value="Unassembled WGS sequence"/>
</dbReference>